<evidence type="ECO:0000313" key="4">
    <source>
        <dbReference type="Proteomes" id="UP000613177"/>
    </source>
</evidence>
<dbReference type="EMBL" id="JAEPRE010000003">
    <property type="protein sequence ID" value="KAG2237744.1"/>
    <property type="molecule type" value="Genomic_DNA"/>
</dbReference>
<comment type="caution">
    <text evidence="3">The sequence shown here is derived from an EMBL/GenBank/DDBJ whole genome shotgun (WGS) entry which is preliminary data.</text>
</comment>
<name>A0A8H7W408_9FUNG</name>
<feature type="compositionally biased region" description="Basic and acidic residues" evidence="1">
    <location>
        <begin position="277"/>
        <end position="286"/>
    </location>
</feature>
<keyword evidence="2" id="KW-0812">Transmembrane</keyword>
<keyword evidence="2" id="KW-0472">Membrane</keyword>
<feature type="compositionally biased region" description="Polar residues" evidence="1">
    <location>
        <begin position="230"/>
        <end position="247"/>
    </location>
</feature>
<dbReference type="Proteomes" id="UP000613177">
    <property type="component" value="Unassembled WGS sequence"/>
</dbReference>
<dbReference type="AlphaFoldDB" id="A0A8H7W408"/>
<organism evidence="3 4">
    <name type="scientific">Thamnidium elegans</name>
    <dbReference type="NCBI Taxonomy" id="101142"/>
    <lineage>
        <taxon>Eukaryota</taxon>
        <taxon>Fungi</taxon>
        <taxon>Fungi incertae sedis</taxon>
        <taxon>Mucoromycota</taxon>
        <taxon>Mucoromycotina</taxon>
        <taxon>Mucoromycetes</taxon>
        <taxon>Mucorales</taxon>
        <taxon>Mucorineae</taxon>
        <taxon>Mucoraceae</taxon>
        <taxon>Thamnidium</taxon>
    </lineage>
</organism>
<keyword evidence="4" id="KW-1185">Reference proteome</keyword>
<accession>A0A8H7W408</accession>
<evidence type="ECO:0000256" key="1">
    <source>
        <dbReference type="SAM" id="MobiDB-lite"/>
    </source>
</evidence>
<evidence type="ECO:0000313" key="3">
    <source>
        <dbReference type="EMBL" id="KAG2237744.1"/>
    </source>
</evidence>
<gene>
    <name evidence="3" type="ORF">INT48_009683</name>
</gene>
<proteinExistence type="predicted"/>
<protein>
    <submittedName>
        <fullName evidence="3">Uncharacterized protein</fullName>
    </submittedName>
</protein>
<feature type="transmembrane region" description="Helical" evidence="2">
    <location>
        <begin position="66"/>
        <end position="90"/>
    </location>
</feature>
<sequence>MSAINDDVYARVRDKVKEHELTEQEIKAIDKARDQLQSHSYTGGIVGATTAFLLAKRKKFNNPIQLLAVTGGGFLMGTQMGVISGALAGVKTINSLPNPQRIINVVREVQAEIMKGKQAGIEGSSSRGAQPTFKPHQMTPQEIHESQSQMDEFSPDNAEYQQVHQYIKLDPSSKIAWNNRRGPSSLSSSREVDMTDESDPLSRKEAATTRSINQQQQQQRSAWDKVRSESLPNNTWSKIRMEAQQNPDDVVEIAKSKAARAQRLREGAEFSYDNVEELPRTREETMQKSASRKNQWGDPLN</sequence>
<feature type="region of interest" description="Disordered" evidence="1">
    <location>
        <begin position="263"/>
        <end position="301"/>
    </location>
</feature>
<evidence type="ECO:0000256" key="2">
    <source>
        <dbReference type="SAM" id="Phobius"/>
    </source>
</evidence>
<feature type="region of interest" description="Disordered" evidence="1">
    <location>
        <begin position="117"/>
        <end position="156"/>
    </location>
</feature>
<feature type="region of interest" description="Disordered" evidence="1">
    <location>
        <begin position="174"/>
        <end position="248"/>
    </location>
</feature>
<reference evidence="3" key="1">
    <citation type="submission" date="2021-01" db="EMBL/GenBank/DDBJ databases">
        <title>Metabolic potential, ecology and presence of endohyphal bacteria is reflected in genomic diversity of Mucoromycotina.</title>
        <authorList>
            <person name="Muszewska A."/>
            <person name="Okrasinska A."/>
            <person name="Steczkiewicz K."/>
            <person name="Drgas O."/>
            <person name="Orlowska M."/>
            <person name="Perlinska-Lenart U."/>
            <person name="Aleksandrzak-Piekarczyk T."/>
            <person name="Szatraj K."/>
            <person name="Zielenkiewicz U."/>
            <person name="Pilsyk S."/>
            <person name="Malc E."/>
            <person name="Mieczkowski P."/>
            <person name="Kruszewska J.S."/>
            <person name="Biernat P."/>
            <person name="Pawlowska J."/>
        </authorList>
    </citation>
    <scope>NUCLEOTIDE SEQUENCE</scope>
    <source>
        <strain evidence="3">WA0000018081</strain>
    </source>
</reference>
<keyword evidence="2" id="KW-1133">Transmembrane helix</keyword>